<dbReference type="InterPro" id="IPR032676">
    <property type="entry name" value="YkuD_2"/>
</dbReference>
<dbReference type="PANTHER" id="PTHR38477">
    <property type="entry name" value="HYPOTHETICAL EXPORTED PROTEIN"/>
    <property type="match status" value="1"/>
</dbReference>
<protein>
    <submittedName>
        <fullName evidence="1">Murein L,D-transpeptidase catalytic domain-containing protein</fullName>
    </submittedName>
</protein>
<dbReference type="Pfam" id="PF13645">
    <property type="entry name" value="YkuD_2"/>
    <property type="match status" value="1"/>
</dbReference>
<sequence>MKLFLLMIAATIGLCYGVINKTNFISKKPQKAVVAKSPVKETLSNTYVYERLKTKVVLAKQFVQKNNFNTQYCFLIDMTVPSGKNRFFVYNLQQDSLVYEALVTHGSGSLTSTSDLKFSNIVGSNATSIGKYKIGEQYYGKFGLAYKLHGLDASNSNAFKRAVVLHAHPLVPNEPTYPQPICTSWGCPTVSPAFLQQLKKCIDENNKPILLWIYY</sequence>
<evidence type="ECO:0000313" key="1">
    <source>
        <dbReference type="EMBL" id="MFC4263396.1"/>
    </source>
</evidence>
<accession>A0ABV8QU52</accession>
<dbReference type="Proteomes" id="UP001595907">
    <property type="component" value="Unassembled WGS sequence"/>
</dbReference>
<dbReference type="RefSeq" id="WP_379709892.1">
    <property type="nucleotide sequence ID" value="NZ_JBHSCZ010000002.1"/>
</dbReference>
<dbReference type="EMBL" id="JBHSCZ010000002">
    <property type="protein sequence ID" value="MFC4263396.1"/>
    <property type="molecule type" value="Genomic_DNA"/>
</dbReference>
<evidence type="ECO:0000313" key="2">
    <source>
        <dbReference type="Proteomes" id="UP001595907"/>
    </source>
</evidence>
<reference evidence="2" key="1">
    <citation type="journal article" date="2019" name="Int. J. Syst. Evol. Microbiol.">
        <title>The Global Catalogue of Microorganisms (GCM) 10K type strain sequencing project: providing services to taxonomists for standard genome sequencing and annotation.</title>
        <authorList>
            <consortium name="The Broad Institute Genomics Platform"/>
            <consortium name="The Broad Institute Genome Sequencing Center for Infectious Disease"/>
            <person name="Wu L."/>
            <person name="Ma J."/>
        </authorList>
    </citation>
    <scope>NUCLEOTIDE SEQUENCE [LARGE SCALE GENOMIC DNA]</scope>
    <source>
        <strain evidence="2">CECT 8289</strain>
    </source>
</reference>
<organism evidence="1 2">
    <name type="scientific">Ferruginibacter yonginensis</name>
    <dbReference type="NCBI Taxonomy" id="1310416"/>
    <lineage>
        <taxon>Bacteria</taxon>
        <taxon>Pseudomonadati</taxon>
        <taxon>Bacteroidota</taxon>
        <taxon>Chitinophagia</taxon>
        <taxon>Chitinophagales</taxon>
        <taxon>Chitinophagaceae</taxon>
        <taxon>Ferruginibacter</taxon>
    </lineage>
</organism>
<proteinExistence type="predicted"/>
<name>A0ABV8QU52_9BACT</name>
<dbReference type="PANTHER" id="PTHR38477:SF1">
    <property type="entry name" value="MUREIN L,D-TRANSPEPTIDASE CATALYTIC DOMAIN FAMILY PROTEIN"/>
    <property type="match status" value="1"/>
</dbReference>
<gene>
    <name evidence="1" type="ORF">ACFOWM_10930</name>
</gene>
<keyword evidence="2" id="KW-1185">Reference proteome</keyword>
<comment type="caution">
    <text evidence="1">The sequence shown here is derived from an EMBL/GenBank/DDBJ whole genome shotgun (WGS) entry which is preliminary data.</text>
</comment>